<evidence type="ECO:0008006" key="5">
    <source>
        <dbReference type="Google" id="ProtNLM"/>
    </source>
</evidence>
<evidence type="ECO:0000313" key="3">
    <source>
        <dbReference type="EMBL" id="MDR7193754.1"/>
    </source>
</evidence>
<sequence length="65" mass="6808">MRTCLLIAALCLAAPVHAHDTAIADCSVDREAMLALDEPAFDQSMPDGGWRRLGTSPAASSPQPS</sequence>
<evidence type="ECO:0000313" key="4">
    <source>
        <dbReference type="Proteomes" id="UP001256588"/>
    </source>
</evidence>
<feature type="region of interest" description="Disordered" evidence="1">
    <location>
        <begin position="39"/>
        <end position="65"/>
    </location>
</feature>
<dbReference type="EMBL" id="JAVDWO010000010">
    <property type="protein sequence ID" value="MDR7193754.1"/>
    <property type="molecule type" value="Genomic_DNA"/>
</dbReference>
<reference evidence="3 4" key="1">
    <citation type="submission" date="2023-07" db="EMBL/GenBank/DDBJ databases">
        <title>Sorghum-associated microbial communities from plants grown in Nebraska, USA.</title>
        <authorList>
            <person name="Schachtman D."/>
        </authorList>
    </citation>
    <scope>NUCLEOTIDE SEQUENCE [LARGE SCALE GENOMIC DNA]</scope>
    <source>
        <strain evidence="3 4">4099</strain>
    </source>
</reference>
<keyword evidence="4" id="KW-1185">Reference proteome</keyword>
<accession>A0ABU1XYA3</accession>
<evidence type="ECO:0000256" key="1">
    <source>
        <dbReference type="SAM" id="MobiDB-lite"/>
    </source>
</evidence>
<keyword evidence="2" id="KW-0732">Signal</keyword>
<evidence type="ECO:0000256" key="2">
    <source>
        <dbReference type="SAM" id="SignalP"/>
    </source>
</evidence>
<name>A0ABU1XYA3_9GAMM</name>
<gene>
    <name evidence="3" type="ORF">J2W68_002491</name>
</gene>
<feature type="signal peptide" evidence="2">
    <location>
        <begin position="1"/>
        <end position="18"/>
    </location>
</feature>
<protein>
    <recommendedName>
        <fullName evidence="5">DUF4198 domain-containing protein</fullName>
    </recommendedName>
</protein>
<comment type="caution">
    <text evidence="3">The sequence shown here is derived from an EMBL/GenBank/DDBJ whole genome shotgun (WGS) entry which is preliminary data.</text>
</comment>
<proteinExistence type="predicted"/>
<dbReference type="Proteomes" id="UP001256588">
    <property type="component" value="Unassembled WGS sequence"/>
</dbReference>
<feature type="chain" id="PRO_5045567139" description="DUF4198 domain-containing protein" evidence="2">
    <location>
        <begin position="19"/>
        <end position="65"/>
    </location>
</feature>
<dbReference type="RefSeq" id="WP_310236324.1">
    <property type="nucleotide sequence ID" value="NZ_JAVDWO010000010.1"/>
</dbReference>
<organism evidence="3 4">
    <name type="scientific">Luteimonas terrae</name>
    <dbReference type="NCBI Taxonomy" id="1530191"/>
    <lineage>
        <taxon>Bacteria</taxon>
        <taxon>Pseudomonadati</taxon>
        <taxon>Pseudomonadota</taxon>
        <taxon>Gammaproteobacteria</taxon>
        <taxon>Lysobacterales</taxon>
        <taxon>Lysobacteraceae</taxon>
        <taxon>Luteimonas</taxon>
    </lineage>
</organism>